<organism evidence="6">
    <name type="scientific">Hexamita inflata</name>
    <dbReference type="NCBI Taxonomy" id="28002"/>
    <lineage>
        <taxon>Eukaryota</taxon>
        <taxon>Metamonada</taxon>
        <taxon>Diplomonadida</taxon>
        <taxon>Hexamitidae</taxon>
        <taxon>Hexamitinae</taxon>
        <taxon>Hexamita</taxon>
    </lineage>
</organism>
<name>A0AA86NBA4_9EUKA</name>
<dbReference type="SUPFAM" id="SSF54862">
    <property type="entry name" value="4Fe-4S ferredoxins"/>
    <property type="match status" value="1"/>
</dbReference>
<dbReference type="InterPro" id="IPR017896">
    <property type="entry name" value="4Fe4S_Fe-S-bd"/>
</dbReference>
<dbReference type="Pfam" id="PF14697">
    <property type="entry name" value="Fer4_21"/>
    <property type="match status" value="1"/>
</dbReference>
<dbReference type="EMBL" id="CAXDID020000242">
    <property type="protein sequence ID" value="CAL6062972.1"/>
    <property type="molecule type" value="Genomic_DNA"/>
</dbReference>
<dbReference type="SUPFAM" id="SSF52218">
    <property type="entry name" value="Flavoproteins"/>
    <property type="match status" value="1"/>
</dbReference>
<proteinExistence type="predicted"/>
<dbReference type="NCBIfam" id="NF038196">
    <property type="entry name" value="ferrodoxin_EFR1"/>
    <property type="match status" value="1"/>
</dbReference>
<evidence type="ECO:0000313" key="8">
    <source>
        <dbReference type="Proteomes" id="UP001642409"/>
    </source>
</evidence>
<dbReference type="GO" id="GO:0010181">
    <property type="term" value="F:FMN binding"/>
    <property type="evidence" value="ECO:0007669"/>
    <property type="project" value="InterPro"/>
</dbReference>
<evidence type="ECO:0000313" key="6">
    <source>
        <dbReference type="EMBL" id="CAI9916223.1"/>
    </source>
</evidence>
<evidence type="ECO:0000259" key="5">
    <source>
        <dbReference type="PROSITE" id="PS51379"/>
    </source>
</evidence>
<keyword evidence="3" id="KW-0408">Iron</keyword>
<evidence type="ECO:0000256" key="4">
    <source>
        <dbReference type="ARBA" id="ARBA00023014"/>
    </source>
</evidence>
<evidence type="ECO:0000256" key="1">
    <source>
        <dbReference type="ARBA" id="ARBA00022485"/>
    </source>
</evidence>
<keyword evidence="4" id="KW-0411">Iron-sulfur</keyword>
<dbReference type="InterPro" id="IPR050572">
    <property type="entry name" value="Fe-S_Ferredoxin"/>
</dbReference>
<comment type="caution">
    <text evidence="6">The sequence shown here is derived from an EMBL/GenBank/DDBJ whole genome shotgun (WGS) entry which is preliminary data.</text>
</comment>
<dbReference type="PROSITE" id="PS00198">
    <property type="entry name" value="4FE4S_FER_1"/>
    <property type="match status" value="2"/>
</dbReference>
<dbReference type="AlphaFoldDB" id="A0AA86NBA4"/>
<reference evidence="6" key="1">
    <citation type="submission" date="2023-06" db="EMBL/GenBank/DDBJ databases">
        <authorList>
            <person name="Kurt Z."/>
        </authorList>
    </citation>
    <scope>NUCLEOTIDE SEQUENCE</scope>
</reference>
<dbReference type="InterPro" id="IPR047964">
    <property type="entry name" value="EFR1-like"/>
</dbReference>
<protein>
    <submittedName>
        <fullName evidence="6">4Fe-4S ferredoxin iron-sulfur binding domain protein</fullName>
    </submittedName>
    <submittedName>
        <fullName evidence="7">4Fe-4S_ferredoxin iron-sulfur binding domain protein</fullName>
    </submittedName>
</protein>
<dbReference type="PANTHER" id="PTHR43687">
    <property type="entry name" value="ADENYLYLSULFATE REDUCTASE, BETA SUBUNIT"/>
    <property type="match status" value="1"/>
</dbReference>
<dbReference type="EMBL" id="CATOUU010000094">
    <property type="protein sequence ID" value="CAI9916223.1"/>
    <property type="molecule type" value="Genomic_DNA"/>
</dbReference>
<dbReference type="Gene3D" id="3.30.70.20">
    <property type="match status" value="1"/>
</dbReference>
<evidence type="ECO:0000313" key="7">
    <source>
        <dbReference type="EMBL" id="CAL6062972.1"/>
    </source>
</evidence>
<dbReference type="InterPro" id="IPR029039">
    <property type="entry name" value="Flavoprotein-like_sf"/>
</dbReference>
<keyword evidence="8" id="KW-1185">Reference proteome</keyword>
<evidence type="ECO:0000256" key="3">
    <source>
        <dbReference type="ARBA" id="ARBA00023004"/>
    </source>
</evidence>
<dbReference type="PROSITE" id="PS51379">
    <property type="entry name" value="4FE4S_FER_2"/>
    <property type="match status" value="2"/>
</dbReference>
<keyword evidence="1" id="KW-0004">4Fe-4S</keyword>
<dbReference type="Gene3D" id="3.40.50.360">
    <property type="match status" value="1"/>
</dbReference>
<dbReference type="InterPro" id="IPR017900">
    <property type="entry name" value="4Fe4S_Fe_S_CS"/>
</dbReference>
<dbReference type="GO" id="GO:0051539">
    <property type="term" value="F:4 iron, 4 sulfur cluster binding"/>
    <property type="evidence" value="ECO:0007669"/>
    <property type="project" value="UniProtKB-KW"/>
</dbReference>
<dbReference type="Proteomes" id="UP001642409">
    <property type="component" value="Unassembled WGS sequence"/>
</dbReference>
<evidence type="ECO:0000256" key="2">
    <source>
        <dbReference type="ARBA" id="ARBA00022723"/>
    </source>
</evidence>
<reference evidence="7 8" key="2">
    <citation type="submission" date="2024-07" db="EMBL/GenBank/DDBJ databases">
        <authorList>
            <person name="Akdeniz Z."/>
        </authorList>
    </citation>
    <scope>NUCLEOTIDE SEQUENCE [LARGE SCALE GENOMIC DNA]</scope>
</reference>
<dbReference type="GO" id="GO:0046872">
    <property type="term" value="F:metal ion binding"/>
    <property type="evidence" value="ECO:0007669"/>
    <property type="project" value="UniProtKB-KW"/>
</dbReference>
<accession>A0AA86NBA4</accession>
<dbReference type="PANTHER" id="PTHR43687:SF1">
    <property type="entry name" value="FERREDOXIN III"/>
    <property type="match status" value="1"/>
</dbReference>
<feature type="domain" description="4Fe-4S ferredoxin-type" evidence="5">
    <location>
        <begin position="221"/>
        <end position="250"/>
    </location>
</feature>
<feature type="domain" description="4Fe-4S ferredoxin-type" evidence="5">
    <location>
        <begin position="191"/>
        <end position="220"/>
    </location>
</feature>
<dbReference type="Pfam" id="PF12641">
    <property type="entry name" value="Flavodoxin_3"/>
    <property type="match status" value="1"/>
</dbReference>
<sequence>MKVGVLIGSITGNTENFAHVIIDELKKQDPTLTFEEYMINLEMNKKNSQADYKYPNCDAYLIGAYTDCWTMPYFVRQYLEQMPLQNIKDKMVFTFTTCGAQMFNVQYDFEQLLGELSAKIVAHVGTCYPGNFVKMPVKKWYRNQCVLKLFNVAPECQKFVTAVQTGEYSFIPKTKGMTNDFMRKNQNKTRPLAFVTLDSCIGCGTCVENCPSAIISLKDGKAVFTEQDKCVGCYACFQKCPVNAIMDEKKTLVNKLQYKFDNSYIVEKLKSNSMFKALIFVTFMMLTVMLLK</sequence>
<keyword evidence="2" id="KW-0479">Metal-binding</keyword>
<dbReference type="InterPro" id="IPR008254">
    <property type="entry name" value="Flavodoxin/NO_synth"/>
</dbReference>
<gene>
    <name evidence="6" type="ORF">HINF_LOCUS3868</name>
    <name evidence="7" type="ORF">HINF_LOCUS50537</name>
</gene>